<accession>A0A7R8X9C0</accession>
<dbReference type="EMBL" id="LR900361">
    <property type="protein sequence ID" value="CAD7245388.1"/>
    <property type="molecule type" value="Genomic_DNA"/>
</dbReference>
<proteinExistence type="predicted"/>
<dbReference type="AlphaFoldDB" id="A0A7R8X9C0"/>
<keyword evidence="3" id="KW-1185">Reference proteome</keyword>
<sequence>MPVSSKPILRFVKLTENAFAPMKGSAHAAGYDLRRVWTSQTVVMVGLDPQAKTDSKSRHDSNSFNLMTL</sequence>
<dbReference type="Proteomes" id="UP000677054">
    <property type="component" value="Unassembled WGS sequence"/>
</dbReference>
<evidence type="ECO:0000256" key="1">
    <source>
        <dbReference type="SAM" id="MobiDB-lite"/>
    </source>
</evidence>
<feature type="compositionally biased region" description="Basic and acidic residues" evidence="1">
    <location>
        <begin position="51"/>
        <end position="61"/>
    </location>
</feature>
<name>A0A7R8X9C0_9CRUS</name>
<evidence type="ECO:0000313" key="3">
    <source>
        <dbReference type="Proteomes" id="UP000677054"/>
    </source>
</evidence>
<dbReference type="OrthoDB" id="419889at2759"/>
<organism evidence="2">
    <name type="scientific">Darwinula stevensoni</name>
    <dbReference type="NCBI Taxonomy" id="69355"/>
    <lineage>
        <taxon>Eukaryota</taxon>
        <taxon>Metazoa</taxon>
        <taxon>Ecdysozoa</taxon>
        <taxon>Arthropoda</taxon>
        <taxon>Crustacea</taxon>
        <taxon>Oligostraca</taxon>
        <taxon>Ostracoda</taxon>
        <taxon>Podocopa</taxon>
        <taxon>Podocopida</taxon>
        <taxon>Darwinulocopina</taxon>
        <taxon>Darwinuloidea</taxon>
        <taxon>Darwinulidae</taxon>
        <taxon>Darwinula</taxon>
    </lineage>
</organism>
<protein>
    <submittedName>
        <fullName evidence="2">Uncharacterized protein</fullName>
    </submittedName>
</protein>
<dbReference type="EMBL" id="CAJPEV010000844">
    <property type="protein sequence ID" value="CAG0889012.1"/>
    <property type="molecule type" value="Genomic_DNA"/>
</dbReference>
<evidence type="ECO:0000313" key="2">
    <source>
        <dbReference type="EMBL" id="CAD7245388.1"/>
    </source>
</evidence>
<feature type="region of interest" description="Disordered" evidence="1">
    <location>
        <begin position="49"/>
        <end position="69"/>
    </location>
</feature>
<gene>
    <name evidence="2" type="ORF">DSTB1V02_LOCUS5261</name>
</gene>
<reference evidence="2" key="1">
    <citation type="submission" date="2020-11" db="EMBL/GenBank/DDBJ databases">
        <authorList>
            <person name="Tran Van P."/>
        </authorList>
    </citation>
    <scope>NUCLEOTIDE SEQUENCE</scope>
</reference>